<evidence type="ECO:0008006" key="3">
    <source>
        <dbReference type="Google" id="ProtNLM"/>
    </source>
</evidence>
<feature type="non-terminal residue" evidence="1">
    <location>
        <position position="80"/>
    </location>
</feature>
<name>A0AAD4QIY9_9AGAM</name>
<dbReference type="EMBL" id="WTXG01000093">
    <property type="protein sequence ID" value="KAI0293649.1"/>
    <property type="molecule type" value="Genomic_DNA"/>
</dbReference>
<keyword evidence="2" id="KW-1185">Reference proteome</keyword>
<accession>A0AAD4QIY9</accession>
<comment type="caution">
    <text evidence="1">The sequence shown here is derived from an EMBL/GenBank/DDBJ whole genome shotgun (WGS) entry which is preliminary data.</text>
</comment>
<dbReference type="Proteomes" id="UP001203297">
    <property type="component" value="Unassembled WGS sequence"/>
</dbReference>
<gene>
    <name evidence="1" type="ORF">B0F90DRAFT_1560445</name>
</gene>
<proteinExistence type="predicted"/>
<protein>
    <recommendedName>
        <fullName evidence="3">F-box domain-containing protein</fullName>
    </recommendedName>
</protein>
<evidence type="ECO:0000313" key="1">
    <source>
        <dbReference type="EMBL" id="KAI0293649.1"/>
    </source>
</evidence>
<evidence type="ECO:0000313" key="2">
    <source>
        <dbReference type="Proteomes" id="UP001203297"/>
    </source>
</evidence>
<organism evidence="1 2">
    <name type="scientific">Multifurca ochricompacta</name>
    <dbReference type="NCBI Taxonomy" id="376703"/>
    <lineage>
        <taxon>Eukaryota</taxon>
        <taxon>Fungi</taxon>
        <taxon>Dikarya</taxon>
        <taxon>Basidiomycota</taxon>
        <taxon>Agaricomycotina</taxon>
        <taxon>Agaricomycetes</taxon>
        <taxon>Russulales</taxon>
        <taxon>Russulaceae</taxon>
        <taxon>Multifurca</taxon>
    </lineage>
</organism>
<feature type="non-terminal residue" evidence="1">
    <location>
        <position position="1"/>
    </location>
</feature>
<reference evidence="1" key="1">
    <citation type="journal article" date="2022" name="New Phytol.">
        <title>Evolutionary transition to the ectomycorrhizal habit in the genomes of a hyperdiverse lineage of mushroom-forming fungi.</title>
        <authorList>
            <person name="Looney B."/>
            <person name="Miyauchi S."/>
            <person name="Morin E."/>
            <person name="Drula E."/>
            <person name="Courty P.E."/>
            <person name="Kohler A."/>
            <person name="Kuo A."/>
            <person name="LaButti K."/>
            <person name="Pangilinan J."/>
            <person name="Lipzen A."/>
            <person name="Riley R."/>
            <person name="Andreopoulos W."/>
            <person name="He G."/>
            <person name="Johnson J."/>
            <person name="Nolan M."/>
            <person name="Tritt A."/>
            <person name="Barry K.W."/>
            <person name="Grigoriev I.V."/>
            <person name="Nagy L.G."/>
            <person name="Hibbett D."/>
            <person name="Henrissat B."/>
            <person name="Matheny P.B."/>
            <person name="Labbe J."/>
            <person name="Martin F.M."/>
        </authorList>
    </citation>
    <scope>NUCLEOTIDE SEQUENCE</scope>
    <source>
        <strain evidence="1">BPL690</strain>
    </source>
</reference>
<sequence length="80" mass="9149">LLRLPFDTLELIAGALDERPDLLSLALSCSTWKGIIIPRHLEYCEIFLSADHISIWRHLAERPSLASNVRKLVISDSKFY</sequence>
<dbReference type="AlphaFoldDB" id="A0AAD4QIY9"/>